<feature type="domain" description="TNase-like" evidence="7">
    <location>
        <begin position="342"/>
        <end position="482"/>
    </location>
</feature>
<dbReference type="CDD" id="cd00175">
    <property type="entry name" value="SNc"/>
    <property type="match status" value="1"/>
</dbReference>
<dbReference type="SUPFAM" id="SSF63748">
    <property type="entry name" value="Tudor/PWWP/MBT"/>
    <property type="match status" value="1"/>
</dbReference>
<dbReference type="PANTHER" id="PTHR12302">
    <property type="entry name" value="EBNA2 BINDING PROTEIN P100"/>
    <property type="match status" value="1"/>
</dbReference>
<evidence type="ECO:0000256" key="1">
    <source>
        <dbReference type="ARBA" id="ARBA00004496"/>
    </source>
</evidence>
<feature type="domain" description="TNase-like" evidence="7">
    <location>
        <begin position="1"/>
        <end position="142"/>
    </location>
</feature>
<evidence type="ECO:0000313" key="8">
    <source>
        <dbReference type="EMBL" id="CAL1707495.1"/>
    </source>
</evidence>
<dbReference type="Gene3D" id="2.30.30.140">
    <property type="match status" value="1"/>
</dbReference>
<evidence type="ECO:0000256" key="5">
    <source>
        <dbReference type="SAM" id="MobiDB-lite"/>
    </source>
</evidence>
<dbReference type="InterPro" id="IPR035437">
    <property type="entry name" value="SNase_OB-fold_sf"/>
</dbReference>
<feature type="region of interest" description="Disordered" evidence="5">
    <location>
        <begin position="469"/>
        <end position="498"/>
    </location>
</feature>
<evidence type="ECO:0000256" key="2">
    <source>
        <dbReference type="ARBA" id="ARBA00022490"/>
    </source>
</evidence>
<dbReference type="InterPro" id="IPR016685">
    <property type="entry name" value="Silence_cplx_Nase-comp_TudorSN"/>
</dbReference>
<organism evidence="8 9">
    <name type="scientific">Somion occarium</name>
    <dbReference type="NCBI Taxonomy" id="3059160"/>
    <lineage>
        <taxon>Eukaryota</taxon>
        <taxon>Fungi</taxon>
        <taxon>Dikarya</taxon>
        <taxon>Basidiomycota</taxon>
        <taxon>Agaricomycotina</taxon>
        <taxon>Agaricomycetes</taxon>
        <taxon>Polyporales</taxon>
        <taxon>Cerrenaceae</taxon>
        <taxon>Somion</taxon>
    </lineage>
</organism>
<dbReference type="EMBL" id="OZ037947">
    <property type="protein sequence ID" value="CAL1707495.1"/>
    <property type="molecule type" value="Genomic_DNA"/>
</dbReference>
<proteinExistence type="predicted"/>
<evidence type="ECO:0000259" key="7">
    <source>
        <dbReference type="PROSITE" id="PS50830"/>
    </source>
</evidence>
<dbReference type="InterPro" id="IPR002999">
    <property type="entry name" value="Tudor"/>
</dbReference>
<dbReference type="PANTHER" id="PTHR12302:SF2">
    <property type="entry name" value="STAPHYLOCOCCAL NUCLEASE DOMAIN-CONTAINING PROTEIN 1"/>
    <property type="match status" value="1"/>
</dbReference>
<dbReference type="SUPFAM" id="SSF50199">
    <property type="entry name" value="Staphylococcal nuclease"/>
    <property type="match status" value="5"/>
</dbReference>
<dbReference type="Pfam" id="PF00565">
    <property type="entry name" value="SNase"/>
    <property type="match status" value="4"/>
</dbReference>
<reference evidence="9" key="1">
    <citation type="submission" date="2024-04" db="EMBL/GenBank/DDBJ databases">
        <authorList>
            <person name="Shaw F."/>
            <person name="Minotto A."/>
        </authorList>
    </citation>
    <scope>NUCLEOTIDE SEQUENCE [LARGE SCALE GENOMIC DNA]</scope>
</reference>
<feature type="domain" description="TNase-like" evidence="7">
    <location>
        <begin position="168"/>
        <end position="324"/>
    </location>
</feature>
<dbReference type="PROSITE" id="PS50830">
    <property type="entry name" value="TNASE_3"/>
    <property type="match status" value="4"/>
</dbReference>
<sequence length="910" mass="100258">MSMKAIVKSVISGDSFVLRGPAGPQGQPPKERVLHLADIVAPRLGTATREDEPWAFESRDFLRGLTVGKPITFTTAHSLPPNDDVPRDIGSAEINGVDLASELLKNGWAKLKELKREPTEDDLRKRDIEAEAKAAGKGIWNPHGPKAHEIHYMMPTDSQGFISEWKGKLIDALVEQVKDGSTLRVRLLMPDGEHQFVNIALAGVRSPRVSSNKGEPSEPWAEEARFFTESRLLQRYVRVQLLSLPTSTAIPFQAGANATAPPPATIFIGTVLHPAGNVAEHLVAAGLARVVDWHAGMLASSGGMERLRAAEKAAKEKRAYLYANAPAPSSKTNGAAANGSPRSFEGVVTRVWSGDQISVIEKDGSKERRLQLSSTRGPKLADPKQAYYAHEAREFLRKRLIGKHVKVYIDFVRPREGEYDEKECVTVRYGSQNSNIAEQLVEKGLASVVRHKRDDEDRSPDYDKLMAAEQAAAAEQRGIHSGKEQPAPKQPLNISESSNRATPFVNGFRRQGRIPAIVDYVAAGSRFKILLPKDNQVLTLVLAGIRAPRTARYPSEKGEPFGAEASDFATRRYMQRDVEIEIYDVDKSGGFIGALYLNKNENAAVTIAKEGLATVHSYSADSLPFAKQLYDAESEAKAAKRNIWRDYDEEAEKAAQVPEETDGSALATHYLDVIISDVRPRNGFTFSIQILNTEGIASLEKLMHDFSLHHKTISTPSAGFVPKSGDLVSAKFSDGAWYRARVRRASPLKKEAEVTFIDYGNQDTVSFSAIRPLDPKFRSLPPQAHDARLSFIKFPKEDGEYYADAVERFRQLCGDRKLIANADYKEGSASNPLLHLRLIDPLDPATPQNPLACINIDLVREGLASIDKRGCGKYLAAYPQIVKKLGEAALGAKRDRLGMYELGDIDEDDD</sequence>
<dbReference type="SMART" id="SM00318">
    <property type="entry name" value="SNc"/>
    <property type="match status" value="4"/>
</dbReference>
<dbReference type="PROSITE" id="PS50304">
    <property type="entry name" value="TUDOR"/>
    <property type="match status" value="1"/>
</dbReference>
<evidence type="ECO:0000256" key="4">
    <source>
        <dbReference type="PIRNR" id="PIRNR017179"/>
    </source>
</evidence>
<dbReference type="PIRSF" id="PIRSF017179">
    <property type="entry name" value="RISC-Tudor-SN"/>
    <property type="match status" value="1"/>
</dbReference>
<evidence type="ECO:0000256" key="3">
    <source>
        <dbReference type="ARBA" id="ARBA00022737"/>
    </source>
</evidence>
<feature type="domain" description="TNase-like" evidence="7">
    <location>
        <begin position="512"/>
        <end position="646"/>
    </location>
</feature>
<gene>
    <name evidence="8" type="ORF">GFSPODELE1_LOCUS6401</name>
</gene>
<keyword evidence="3" id="KW-0677">Repeat</keyword>
<dbReference type="SMART" id="SM00333">
    <property type="entry name" value="TUDOR"/>
    <property type="match status" value="1"/>
</dbReference>
<dbReference type="Proteomes" id="UP001497453">
    <property type="component" value="Chromosome 4"/>
</dbReference>
<name>A0ABP1DI13_9APHY</name>
<comment type="subcellular location">
    <subcellularLocation>
        <location evidence="1 4">Cytoplasm</location>
    </subcellularLocation>
</comment>
<keyword evidence="9" id="KW-1185">Reference proteome</keyword>
<evidence type="ECO:0000313" key="9">
    <source>
        <dbReference type="Proteomes" id="UP001497453"/>
    </source>
</evidence>
<evidence type="ECO:0000259" key="6">
    <source>
        <dbReference type="PROSITE" id="PS50304"/>
    </source>
</evidence>
<accession>A0ABP1DI13</accession>
<dbReference type="Pfam" id="PF00567">
    <property type="entry name" value="TUDOR"/>
    <property type="match status" value="1"/>
</dbReference>
<dbReference type="InterPro" id="IPR016071">
    <property type="entry name" value="Staphylococal_nuclease_OB-fold"/>
</dbReference>
<feature type="domain" description="Tudor" evidence="6">
    <location>
        <begin position="721"/>
        <end position="780"/>
    </location>
</feature>
<evidence type="ECO:0008006" key="10">
    <source>
        <dbReference type="Google" id="ProtNLM"/>
    </source>
</evidence>
<dbReference type="Gene3D" id="2.40.50.90">
    <property type="match status" value="5"/>
</dbReference>
<keyword evidence="2 4" id="KW-0963">Cytoplasm</keyword>
<protein>
    <recommendedName>
        <fullName evidence="10">Transcription factor</fullName>
    </recommendedName>
</protein>